<organism evidence="4 5">
    <name type="scientific">Luteitalea pratensis</name>
    <dbReference type="NCBI Taxonomy" id="1855912"/>
    <lineage>
        <taxon>Bacteria</taxon>
        <taxon>Pseudomonadati</taxon>
        <taxon>Acidobacteriota</taxon>
        <taxon>Vicinamibacteria</taxon>
        <taxon>Vicinamibacterales</taxon>
        <taxon>Vicinamibacteraceae</taxon>
        <taxon>Luteitalea</taxon>
    </lineage>
</organism>
<feature type="signal peptide" evidence="3">
    <location>
        <begin position="1"/>
        <end position="22"/>
    </location>
</feature>
<comment type="similarity">
    <text evidence="1">Belongs to the peptidase S13 family.</text>
</comment>
<protein>
    <submittedName>
        <fullName evidence="4">D-alanyl-D-alanine carboxypeptidase DacC</fullName>
        <ecNumber evidence="4">3.4.16.4</ecNumber>
    </submittedName>
</protein>
<keyword evidence="4" id="KW-0121">Carboxypeptidase</keyword>
<dbReference type="KEGG" id="abac:LuPra_00645"/>
<proteinExistence type="inferred from homology"/>
<dbReference type="PROSITE" id="PS51257">
    <property type="entry name" value="PROKAR_LIPOPROTEIN"/>
    <property type="match status" value="1"/>
</dbReference>
<reference evidence="4 5" key="1">
    <citation type="journal article" date="2016" name="Genome Announc.">
        <title>First Complete Genome Sequence of a Subdivision 6 Acidobacterium Strain.</title>
        <authorList>
            <person name="Huang S."/>
            <person name="Vieira S."/>
            <person name="Bunk B."/>
            <person name="Riedel T."/>
            <person name="Sproer C."/>
            <person name="Overmann J."/>
        </authorList>
    </citation>
    <scope>NUCLEOTIDE SEQUENCE [LARGE SCALE GENOMIC DNA]</scope>
    <source>
        <strain evidence="5">DSM 100886 HEG_-6_39</strain>
    </source>
</reference>
<dbReference type="InterPro" id="IPR012338">
    <property type="entry name" value="Beta-lactam/transpept-like"/>
</dbReference>
<reference evidence="5" key="2">
    <citation type="submission" date="2016-04" db="EMBL/GenBank/DDBJ databases">
        <title>First Complete Genome Sequence of a Subdivision 6 Acidobacterium.</title>
        <authorList>
            <person name="Huang S."/>
            <person name="Vieira S."/>
            <person name="Bunk B."/>
            <person name="Riedel T."/>
            <person name="Sproeer C."/>
            <person name="Overmann J."/>
        </authorList>
    </citation>
    <scope>NUCLEOTIDE SEQUENCE [LARGE SCALE GENOMIC DNA]</scope>
    <source>
        <strain evidence="5">DSM 100886 HEG_-6_39</strain>
    </source>
</reference>
<dbReference type="RefSeq" id="WP_110169418.1">
    <property type="nucleotide sequence ID" value="NZ_CP015136.1"/>
</dbReference>
<feature type="chain" id="PRO_5007511244" evidence="3">
    <location>
        <begin position="23"/>
        <end position="499"/>
    </location>
</feature>
<dbReference type="EC" id="3.4.16.4" evidence="4"/>
<dbReference type="OrthoDB" id="9802627at2"/>
<dbReference type="EMBL" id="CP015136">
    <property type="protein sequence ID" value="AMY07472.1"/>
    <property type="molecule type" value="Genomic_DNA"/>
</dbReference>
<evidence type="ECO:0000256" key="2">
    <source>
        <dbReference type="ARBA" id="ARBA00022801"/>
    </source>
</evidence>
<dbReference type="PANTHER" id="PTHR30023">
    <property type="entry name" value="D-ALANYL-D-ALANINE CARBOXYPEPTIDASE"/>
    <property type="match status" value="1"/>
</dbReference>
<dbReference type="GO" id="GO:0006508">
    <property type="term" value="P:proteolysis"/>
    <property type="evidence" value="ECO:0007669"/>
    <property type="project" value="InterPro"/>
</dbReference>
<evidence type="ECO:0000256" key="1">
    <source>
        <dbReference type="ARBA" id="ARBA00006096"/>
    </source>
</evidence>
<dbReference type="Pfam" id="PF02113">
    <property type="entry name" value="Peptidase_S13"/>
    <property type="match status" value="1"/>
</dbReference>
<dbReference type="Gene3D" id="3.40.710.10">
    <property type="entry name" value="DD-peptidase/beta-lactamase superfamily"/>
    <property type="match status" value="2"/>
</dbReference>
<dbReference type="PRINTS" id="PR00922">
    <property type="entry name" value="DADACBPTASE3"/>
</dbReference>
<keyword evidence="2 4" id="KW-0378">Hydrolase</keyword>
<dbReference type="NCBIfam" id="TIGR00666">
    <property type="entry name" value="PBP4"/>
    <property type="match status" value="1"/>
</dbReference>
<dbReference type="PANTHER" id="PTHR30023:SF0">
    <property type="entry name" value="PENICILLIN-SENSITIVE CARBOXYPEPTIDASE A"/>
    <property type="match status" value="1"/>
</dbReference>
<dbReference type="Gene3D" id="3.50.80.20">
    <property type="entry name" value="D-Ala-D-Ala carboxypeptidase C, peptidase S13"/>
    <property type="match status" value="1"/>
</dbReference>
<dbReference type="GO" id="GO:0009002">
    <property type="term" value="F:serine-type D-Ala-D-Ala carboxypeptidase activity"/>
    <property type="evidence" value="ECO:0007669"/>
    <property type="project" value="UniProtKB-EC"/>
</dbReference>
<keyword evidence="3" id="KW-0732">Signal</keyword>
<evidence type="ECO:0000256" key="3">
    <source>
        <dbReference type="SAM" id="SignalP"/>
    </source>
</evidence>
<sequence length="499" mass="51789" precursor="true">MSARRGRLAAAALCLSIGGGCASSQPPSPTAAPIDKPGGAGSLGADARLGAAFDARFAAADGAALWAVRLERLDSSAVLASRNEDRLVLPASNMKIVTLAAAATRLGWDYRFRTLVHASGSREGHVLHGDLVVVGGADPTIGRGEDPLATFRAWAQRLRAQGLRRVDGDLVGDPSRFGEEWLGDSWSWEDLPAGYAAPYSGLIFNENVVRLRIAPGTGEGAPLAVTATPVAYGLHVNPRGTTARTGQPATVSVTRDLGSSVIDISGALPAGAAPVDRVVSVSDPARYFLGAFRAALAEAGIEVRGNTRVASRPDLASATPLIVHESAPLSEVAQRFMKVSQNLYGEVLLRVLSASTARDASPAEARSVLQESMARMGVPAGSVQGLDGSGLSRRDFVTARAITTLLQVMARPPHRDAFRAALPVAGADGTIASRFKESPCAGRLFAKTGTLSHARALSGYITSASGNEFVFSVIANNFLAPNREIDAVVEGALALVCAS</sequence>
<name>A0A143PFW3_LUTPR</name>
<evidence type="ECO:0000313" key="4">
    <source>
        <dbReference type="EMBL" id="AMY07472.1"/>
    </source>
</evidence>
<gene>
    <name evidence="4" type="primary">dacC</name>
    <name evidence="4" type="ORF">LuPra_00645</name>
</gene>
<dbReference type="Proteomes" id="UP000076079">
    <property type="component" value="Chromosome"/>
</dbReference>
<evidence type="ECO:0000313" key="5">
    <source>
        <dbReference type="Proteomes" id="UP000076079"/>
    </source>
</evidence>
<dbReference type="SUPFAM" id="SSF56601">
    <property type="entry name" value="beta-lactamase/transpeptidase-like"/>
    <property type="match status" value="1"/>
</dbReference>
<dbReference type="AlphaFoldDB" id="A0A143PFW3"/>
<dbReference type="GO" id="GO:0000270">
    <property type="term" value="P:peptidoglycan metabolic process"/>
    <property type="evidence" value="ECO:0007669"/>
    <property type="project" value="TreeGrafter"/>
</dbReference>
<keyword evidence="4" id="KW-0645">Protease</keyword>
<keyword evidence="5" id="KW-1185">Reference proteome</keyword>
<dbReference type="STRING" id="1855912.LuPra_00645"/>
<accession>A0A143PFW3</accession>
<dbReference type="InterPro" id="IPR000667">
    <property type="entry name" value="Peptidase_S13"/>
</dbReference>